<dbReference type="RefSeq" id="WP_323263441.1">
    <property type="nucleotide sequence ID" value="NZ_JAYGIE010000126.1"/>
</dbReference>
<comment type="caution">
    <text evidence="1">The sequence shown here is derived from an EMBL/GenBank/DDBJ whole genome shotgun (WGS) entry which is preliminary data.</text>
</comment>
<dbReference type="Gene3D" id="1.10.10.60">
    <property type="entry name" value="Homeodomain-like"/>
    <property type="match status" value="3"/>
</dbReference>
<organism evidence="1 2">
    <name type="scientific">Pseudanabaena galeata UHCC 0370</name>
    <dbReference type="NCBI Taxonomy" id="3110310"/>
    <lineage>
        <taxon>Bacteria</taxon>
        <taxon>Bacillati</taxon>
        <taxon>Cyanobacteriota</taxon>
        <taxon>Cyanophyceae</taxon>
        <taxon>Pseudanabaenales</taxon>
        <taxon>Pseudanabaenaceae</taxon>
        <taxon>Pseudanabaena</taxon>
    </lineage>
</organism>
<dbReference type="SUPFAM" id="SSF88659">
    <property type="entry name" value="Sigma3 and sigma4 domains of RNA polymerase sigma factors"/>
    <property type="match status" value="1"/>
</dbReference>
<gene>
    <name evidence="1" type="ORF">VB774_22735</name>
</gene>
<dbReference type="InterPro" id="IPR013324">
    <property type="entry name" value="RNA_pol_sigma_r3/r4-like"/>
</dbReference>
<accession>A0ABU5TQ39</accession>
<evidence type="ECO:0000313" key="1">
    <source>
        <dbReference type="EMBL" id="MEA5480460.1"/>
    </source>
</evidence>
<keyword evidence="2" id="KW-1185">Reference proteome</keyword>
<evidence type="ECO:0000313" key="2">
    <source>
        <dbReference type="Proteomes" id="UP001301388"/>
    </source>
</evidence>
<dbReference type="Proteomes" id="UP001301388">
    <property type="component" value="Unassembled WGS sequence"/>
</dbReference>
<protein>
    <submittedName>
        <fullName evidence="1">Uncharacterized protein</fullName>
    </submittedName>
</protein>
<name>A0ABU5TQ39_9CYAN</name>
<dbReference type="EMBL" id="JAYGIE010000126">
    <property type="protein sequence ID" value="MEA5480460.1"/>
    <property type="molecule type" value="Genomic_DNA"/>
</dbReference>
<proteinExistence type="predicted"/>
<sequence>MEEINEKVKEYIRLYTEANYPIRDIAKQCKTSVSTVYNAMVAAGFTEFRSKHSRASHTRMSMEQQAIALYQSGLTRSAIVQKLNVAARTLNKILEKHNIPIRRGIDPVTSANRAAQYNKAYNDYNLTLRETAELFGISHPIVLQELKRNGYPIRQSVDSKNRLKLRLKHKLGGIAGLAVPKLTPRQKERRQILLRIRQRQEDKLKQKRLEGYTRAQEYWQLVCEGGLDFDQVGAMFGVTGKTVERIIKRNGIDIKELSRKEKAEAFKEEAAIAKQYWDLYNQPMSLENVGKMFGLSDSTIRLVLIKHGYEIRKRGRLFNTAPTIRKPKSPKKSKVVVVSEESVVATSNALDFLAPNSPNTKVNKST</sequence>
<reference evidence="1 2" key="1">
    <citation type="submission" date="2023-12" db="EMBL/GenBank/DDBJ databases">
        <title>Baltic Sea Cyanobacteria.</title>
        <authorList>
            <person name="Delbaje E."/>
            <person name="Fewer D.P."/>
            <person name="Shishido T.K."/>
        </authorList>
    </citation>
    <scope>NUCLEOTIDE SEQUENCE [LARGE SCALE GENOMIC DNA]</scope>
    <source>
        <strain evidence="1 2">UHCC 0370</strain>
    </source>
</reference>